<keyword evidence="4" id="KW-1185">Reference proteome</keyword>
<reference evidence="3 4" key="1">
    <citation type="submission" date="2022-01" db="EMBL/GenBank/DDBJ databases">
        <title>Paraglaciecola sp. G1-23.</title>
        <authorList>
            <person name="Jin M.S."/>
            <person name="Han D.M."/>
            <person name="Kim H.M."/>
            <person name="Jeon C.O."/>
        </authorList>
    </citation>
    <scope>NUCLEOTIDE SEQUENCE [LARGE SCALE GENOMIC DNA]</scope>
    <source>
        <strain evidence="3 4">G1-23</strain>
    </source>
</reference>
<dbReference type="PIRSF" id="PIRSF018249">
    <property type="entry name" value="MyrA_prd"/>
    <property type="match status" value="1"/>
</dbReference>
<protein>
    <submittedName>
        <fullName evidence="3">Methyltransferase domain-containing protein</fullName>
    </submittedName>
</protein>
<evidence type="ECO:0000259" key="2">
    <source>
        <dbReference type="Pfam" id="PF21302"/>
    </source>
</evidence>
<evidence type="ECO:0000259" key="1">
    <source>
        <dbReference type="Pfam" id="PF13847"/>
    </source>
</evidence>
<feature type="domain" description="Methyltransferase" evidence="1">
    <location>
        <begin position="93"/>
        <end position="216"/>
    </location>
</feature>
<accession>A0ABS9D8X3</accession>
<dbReference type="Gene3D" id="3.40.50.150">
    <property type="entry name" value="Vaccinia Virus protein VP39"/>
    <property type="match status" value="1"/>
</dbReference>
<dbReference type="SUPFAM" id="SSF53335">
    <property type="entry name" value="S-adenosyl-L-methionine-dependent methyltransferases"/>
    <property type="match status" value="1"/>
</dbReference>
<evidence type="ECO:0000313" key="4">
    <source>
        <dbReference type="Proteomes" id="UP001521137"/>
    </source>
</evidence>
<dbReference type="Pfam" id="PF21302">
    <property type="entry name" value="Zn_ribbon_RlmA"/>
    <property type="match status" value="1"/>
</dbReference>
<dbReference type="InterPro" id="IPR025714">
    <property type="entry name" value="Methyltranfer_dom"/>
</dbReference>
<organism evidence="3 4">
    <name type="scientific">Paraglaciecola algarum</name>
    <dbReference type="NCBI Taxonomy" id="3050085"/>
    <lineage>
        <taxon>Bacteria</taxon>
        <taxon>Pseudomonadati</taxon>
        <taxon>Pseudomonadota</taxon>
        <taxon>Gammaproteobacteria</taxon>
        <taxon>Alteromonadales</taxon>
        <taxon>Alteromonadaceae</taxon>
        <taxon>Paraglaciecola</taxon>
    </lineage>
</organism>
<proteinExistence type="predicted"/>
<gene>
    <name evidence="3" type="ORF">L0668_14760</name>
</gene>
<evidence type="ECO:0000313" key="3">
    <source>
        <dbReference type="EMBL" id="MCF2949378.1"/>
    </source>
</evidence>
<dbReference type="Proteomes" id="UP001521137">
    <property type="component" value="Unassembled WGS sequence"/>
</dbReference>
<comment type="caution">
    <text evidence="3">The sequence shown here is derived from an EMBL/GenBank/DDBJ whole genome shotgun (WGS) entry which is preliminary data.</text>
</comment>
<dbReference type="RefSeq" id="WP_235313479.1">
    <property type="nucleotide sequence ID" value="NZ_JAKGAS010000008.1"/>
</dbReference>
<dbReference type="Pfam" id="PF13847">
    <property type="entry name" value="Methyltransf_31"/>
    <property type="match status" value="1"/>
</dbReference>
<dbReference type="InterPro" id="IPR029063">
    <property type="entry name" value="SAM-dependent_MTases_sf"/>
</dbReference>
<feature type="domain" description="23S rRNA (guanine(745)-N(1))-methyltransferase N-terminal" evidence="2">
    <location>
        <begin position="9"/>
        <end position="51"/>
    </location>
</feature>
<dbReference type="InterPro" id="IPR016718">
    <property type="entry name" value="rRNA_m1G-MeTrfase_A_prd"/>
</dbReference>
<keyword evidence="3" id="KW-0489">Methyltransferase</keyword>
<keyword evidence="3" id="KW-0808">Transferase</keyword>
<name>A0ABS9D8X3_9ALTE</name>
<dbReference type="GO" id="GO:0032259">
    <property type="term" value="P:methylation"/>
    <property type="evidence" value="ECO:0007669"/>
    <property type="project" value="UniProtKB-KW"/>
</dbReference>
<sequence length="283" mass="31987">MNSVPASWNCPTCHNVLVLETNTWRCKNNHSFDLAKEGYVNLLLAHQKNSKEPGDNKAMVNARRAFLEQGHYLPLAETVARIFAEYVESLEDKSELAFFDAGCGEGYYSNVVSKHIQTLEHVCRFSGIDISKNAVLKAAKKYPDSFFAVASTYQLPVATHSQDAVLQIFAPSSEHEIRRVLKSTGVWITVNPASNHLQEMKQALYDTPTENKDHSDIPEGFELTKHQNVSFTVPLTTEAVRESLLMMTPYYWTATPDKKQFLIESLELVTTDFDIRVYQSFGN</sequence>
<dbReference type="InterPro" id="IPR048647">
    <property type="entry name" value="RlmA_N"/>
</dbReference>
<dbReference type="EMBL" id="JAKGAS010000008">
    <property type="protein sequence ID" value="MCF2949378.1"/>
    <property type="molecule type" value="Genomic_DNA"/>
</dbReference>
<dbReference type="GO" id="GO:0008168">
    <property type="term" value="F:methyltransferase activity"/>
    <property type="evidence" value="ECO:0007669"/>
    <property type="project" value="UniProtKB-KW"/>
</dbReference>